<accession>A0ABN8D4V2</accession>
<keyword evidence="3" id="KW-1185">Reference proteome</keyword>
<feature type="chain" id="PRO_5046412335" description="Secreted protein" evidence="1">
    <location>
        <begin position="28"/>
        <end position="102"/>
    </location>
</feature>
<dbReference type="Proteomes" id="UP001158986">
    <property type="component" value="Unassembled WGS sequence"/>
</dbReference>
<protein>
    <recommendedName>
        <fullName evidence="4">Secreted protein</fullName>
    </recommendedName>
</protein>
<gene>
    <name evidence="2" type="ORF">PBS001_LOCUS6401</name>
</gene>
<reference evidence="2 3" key="1">
    <citation type="submission" date="2021-11" db="EMBL/GenBank/DDBJ databases">
        <authorList>
            <person name="Islam A."/>
            <person name="Islam S."/>
            <person name="Flora M.S."/>
            <person name="Rahman M."/>
            <person name="Ziaur R.M."/>
            <person name="Epstein J.H."/>
            <person name="Hassan M."/>
            <person name="Klassen M."/>
            <person name="Woodard K."/>
            <person name="Webb A."/>
            <person name="Webby R.J."/>
            <person name="El Zowalaty M.E."/>
        </authorList>
    </citation>
    <scope>NUCLEOTIDE SEQUENCE [LARGE SCALE GENOMIC DNA]</scope>
    <source>
        <strain evidence="2">Pbs1</strain>
    </source>
</reference>
<organism evidence="2 3">
    <name type="scientific">Peronospora belbahrii</name>
    <dbReference type="NCBI Taxonomy" id="622444"/>
    <lineage>
        <taxon>Eukaryota</taxon>
        <taxon>Sar</taxon>
        <taxon>Stramenopiles</taxon>
        <taxon>Oomycota</taxon>
        <taxon>Peronosporomycetes</taxon>
        <taxon>Peronosporales</taxon>
        <taxon>Peronosporaceae</taxon>
        <taxon>Peronospora</taxon>
    </lineage>
</organism>
<evidence type="ECO:0000313" key="3">
    <source>
        <dbReference type="Proteomes" id="UP001158986"/>
    </source>
</evidence>
<comment type="caution">
    <text evidence="2">The sequence shown here is derived from an EMBL/GenBank/DDBJ whole genome shotgun (WGS) entry which is preliminary data.</text>
</comment>
<sequence>MSFAITRAWTTVLAIFTCPLLSTTTHQLPIQKLPPKNQVGRKSGLHKMEPNHSLSKLHYWWLMMVEHLLDSKPTAYWTSPLSLRWLSYIRWKPGRESICQPN</sequence>
<dbReference type="EMBL" id="CAKLCB010000320">
    <property type="protein sequence ID" value="CAH0519888.1"/>
    <property type="molecule type" value="Genomic_DNA"/>
</dbReference>
<feature type="signal peptide" evidence="1">
    <location>
        <begin position="1"/>
        <end position="27"/>
    </location>
</feature>
<evidence type="ECO:0000313" key="2">
    <source>
        <dbReference type="EMBL" id="CAH0519888.1"/>
    </source>
</evidence>
<name>A0ABN8D4V2_9STRA</name>
<evidence type="ECO:0008006" key="4">
    <source>
        <dbReference type="Google" id="ProtNLM"/>
    </source>
</evidence>
<proteinExistence type="predicted"/>
<keyword evidence="1" id="KW-0732">Signal</keyword>
<evidence type="ECO:0000256" key="1">
    <source>
        <dbReference type="SAM" id="SignalP"/>
    </source>
</evidence>